<dbReference type="AlphaFoldDB" id="A0A2H3B1B8"/>
<dbReference type="EMBL" id="KZ293464">
    <property type="protein sequence ID" value="PBK62704.1"/>
    <property type="molecule type" value="Genomic_DNA"/>
</dbReference>
<protein>
    <recommendedName>
        <fullName evidence="1">DUF6699 domain-containing protein</fullName>
    </recommendedName>
</protein>
<dbReference type="Pfam" id="PF20415">
    <property type="entry name" value="DUF6699"/>
    <property type="match status" value="1"/>
</dbReference>
<evidence type="ECO:0000313" key="3">
    <source>
        <dbReference type="Proteomes" id="UP000218334"/>
    </source>
</evidence>
<name>A0A2H3B1B8_9AGAR</name>
<keyword evidence="3" id="KW-1185">Reference proteome</keyword>
<proteinExistence type="predicted"/>
<sequence>MVPARHQYVSSPDASYTGCVRKYVMSPSLPVLGKLRHHHILLLFQTESDTPIIIHPVLWPSRREKIMELDFARSLSSIHVLGHEGCMKEVATNPPLPSLAIVHPKLPWPIVIQRSGDQEWVTVTDVVKTLWHALWIHDPMRSESLLSLLKNQDDSMLDYVERRIVHQPRLAYLRGKTRFMGLSTREGNTWELLIA</sequence>
<dbReference type="InterPro" id="IPR046522">
    <property type="entry name" value="DUF6699"/>
</dbReference>
<reference evidence="3" key="1">
    <citation type="journal article" date="2017" name="Nat. Ecol. Evol.">
        <title>Genome expansion and lineage-specific genetic innovations in the forest pathogenic fungi Armillaria.</title>
        <authorList>
            <person name="Sipos G."/>
            <person name="Prasanna A.N."/>
            <person name="Walter M.C."/>
            <person name="O'Connor E."/>
            <person name="Balint B."/>
            <person name="Krizsan K."/>
            <person name="Kiss B."/>
            <person name="Hess J."/>
            <person name="Varga T."/>
            <person name="Slot J."/>
            <person name="Riley R."/>
            <person name="Boka B."/>
            <person name="Rigling D."/>
            <person name="Barry K."/>
            <person name="Lee J."/>
            <person name="Mihaltcheva S."/>
            <person name="LaButti K."/>
            <person name="Lipzen A."/>
            <person name="Waldron R."/>
            <person name="Moloney N.M."/>
            <person name="Sperisen C."/>
            <person name="Kredics L."/>
            <person name="Vagvoelgyi C."/>
            <person name="Patrignani A."/>
            <person name="Fitzpatrick D."/>
            <person name="Nagy I."/>
            <person name="Doyle S."/>
            <person name="Anderson J.B."/>
            <person name="Grigoriev I.V."/>
            <person name="Gueldener U."/>
            <person name="Muensterkoetter M."/>
            <person name="Nagy L.G."/>
        </authorList>
    </citation>
    <scope>NUCLEOTIDE SEQUENCE [LARGE SCALE GENOMIC DNA]</scope>
    <source>
        <strain evidence="3">28-4</strain>
    </source>
</reference>
<evidence type="ECO:0000313" key="2">
    <source>
        <dbReference type="EMBL" id="PBK62704.1"/>
    </source>
</evidence>
<gene>
    <name evidence="2" type="ORF">ARMSODRAFT_1024682</name>
</gene>
<accession>A0A2H3B1B8</accession>
<feature type="domain" description="DUF6699" evidence="1">
    <location>
        <begin position="80"/>
        <end position="185"/>
    </location>
</feature>
<dbReference type="Proteomes" id="UP000218334">
    <property type="component" value="Unassembled WGS sequence"/>
</dbReference>
<evidence type="ECO:0000259" key="1">
    <source>
        <dbReference type="Pfam" id="PF20415"/>
    </source>
</evidence>
<organism evidence="2 3">
    <name type="scientific">Armillaria solidipes</name>
    <dbReference type="NCBI Taxonomy" id="1076256"/>
    <lineage>
        <taxon>Eukaryota</taxon>
        <taxon>Fungi</taxon>
        <taxon>Dikarya</taxon>
        <taxon>Basidiomycota</taxon>
        <taxon>Agaricomycotina</taxon>
        <taxon>Agaricomycetes</taxon>
        <taxon>Agaricomycetidae</taxon>
        <taxon>Agaricales</taxon>
        <taxon>Marasmiineae</taxon>
        <taxon>Physalacriaceae</taxon>
        <taxon>Armillaria</taxon>
    </lineage>
</organism>